<proteinExistence type="predicted"/>
<reference evidence="1 2" key="1">
    <citation type="submission" date="2023-10" db="EMBL/GenBank/DDBJ databases">
        <title>Draft genome sequence of Xylaria bambusicola isolate GMP-LS, the root and basal stem rot pathogen of sugarcane in Indonesia.</title>
        <authorList>
            <person name="Selvaraj P."/>
            <person name="Muralishankar V."/>
            <person name="Muruganantham S."/>
            <person name="Sp S."/>
            <person name="Haryani S."/>
            <person name="Lau K.J.X."/>
            <person name="Naqvi N.I."/>
        </authorList>
    </citation>
    <scope>NUCLEOTIDE SEQUENCE [LARGE SCALE GENOMIC DNA]</scope>
    <source>
        <strain evidence="1">GMP-LS</strain>
    </source>
</reference>
<sequence length="69" mass="7727">MKKPMAMAGYKLVGQWLGAWTGTRGSGVKTSNGLATERVESRWRGEYRFVIGRCREEEGDAMGRDIMEA</sequence>
<accession>A0AAN7Z4N0</accession>
<evidence type="ECO:0000313" key="1">
    <source>
        <dbReference type="EMBL" id="KAK5629077.1"/>
    </source>
</evidence>
<name>A0AAN7Z4N0_9PEZI</name>
<dbReference type="AlphaFoldDB" id="A0AAN7Z4N0"/>
<keyword evidence="2" id="KW-1185">Reference proteome</keyword>
<evidence type="ECO:0000313" key="2">
    <source>
        <dbReference type="Proteomes" id="UP001305414"/>
    </source>
</evidence>
<gene>
    <name evidence="1" type="ORF">RRF57_004791</name>
</gene>
<comment type="caution">
    <text evidence="1">The sequence shown here is derived from an EMBL/GenBank/DDBJ whole genome shotgun (WGS) entry which is preliminary data.</text>
</comment>
<protein>
    <submittedName>
        <fullName evidence="1">Uncharacterized protein</fullName>
    </submittedName>
</protein>
<dbReference type="Proteomes" id="UP001305414">
    <property type="component" value="Unassembled WGS sequence"/>
</dbReference>
<dbReference type="EMBL" id="JAWHQM010000010">
    <property type="protein sequence ID" value="KAK5629077.1"/>
    <property type="molecule type" value="Genomic_DNA"/>
</dbReference>
<organism evidence="1 2">
    <name type="scientific">Xylaria bambusicola</name>
    <dbReference type="NCBI Taxonomy" id="326684"/>
    <lineage>
        <taxon>Eukaryota</taxon>
        <taxon>Fungi</taxon>
        <taxon>Dikarya</taxon>
        <taxon>Ascomycota</taxon>
        <taxon>Pezizomycotina</taxon>
        <taxon>Sordariomycetes</taxon>
        <taxon>Xylariomycetidae</taxon>
        <taxon>Xylariales</taxon>
        <taxon>Xylariaceae</taxon>
        <taxon>Xylaria</taxon>
    </lineage>
</organism>